<sequence>MTPASPVRDRPGFSPRKIALGMRAHQQGEAAPMGALSPRLLPKSPKHSVWSKPRDTTSCLVVAADAIVPHNDEDFGACRHHNPALVRATSRRCCKKTRGVPLQPLQARTARGVGTQPRPSST</sequence>
<evidence type="ECO:0000313" key="3">
    <source>
        <dbReference type="Proteomes" id="UP000251960"/>
    </source>
</evidence>
<accession>A0A3L6D714</accession>
<protein>
    <submittedName>
        <fullName evidence="2">Uncharacterized protein</fullName>
    </submittedName>
</protein>
<comment type="caution">
    <text evidence="2">The sequence shown here is derived from an EMBL/GenBank/DDBJ whole genome shotgun (WGS) entry which is preliminary data.</text>
</comment>
<organism evidence="2 3">
    <name type="scientific">Zea mays</name>
    <name type="common">Maize</name>
    <dbReference type="NCBI Taxonomy" id="4577"/>
    <lineage>
        <taxon>Eukaryota</taxon>
        <taxon>Viridiplantae</taxon>
        <taxon>Streptophyta</taxon>
        <taxon>Embryophyta</taxon>
        <taxon>Tracheophyta</taxon>
        <taxon>Spermatophyta</taxon>
        <taxon>Magnoliopsida</taxon>
        <taxon>Liliopsida</taxon>
        <taxon>Poales</taxon>
        <taxon>Poaceae</taxon>
        <taxon>PACMAD clade</taxon>
        <taxon>Panicoideae</taxon>
        <taxon>Andropogonodae</taxon>
        <taxon>Andropogoneae</taxon>
        <taxon>Tripsacinae</taxon>
        <taxon>Zea</taxon>
    </lineage>
</organism>
<dbReference type="EMBL" id="NCVQ01000397">
    <property type="protein sequence ID" value="PWZ04362.1"/>
    <property type="molecule type" value="Genomic_DNA"/>
</dbReference>
<reference evidence="2 3" key="1">
    <citation type="journal article" date="2018" name="Nat. Genet.">
        <title>Extensive intraspecific gene order and gene structural variations between Mo17 and other maize genomes.</title>
        <authorList>
            <person name="Sun S."/>
            <person name="Zhou Y."/>
            <person name="Chen J."/>
            <person name="Shi J."/>
            <person name="Zhao H."/>
            <person name="Zhao H."/>
            <person name="Song W."/>
            <person name="Zhang M."/>
            <person name="Cui Y."/>
            <person name="Dong X."/>
            <person name="Liu H."/>
            <person name="Ma X."/>
            <person name="Jiao Y."/>
            <person name="Wang B."/>
            <person name="Wei X."/>
            <person name="Stein J.C."/>
            <person name="Glaubitz J.C."/>
            <person name="Lu F."/>
            <person name="Yu G."/>
            <person name="Liang C."/>
            <person name="Fengler K."/>
            <person name="Li B."/>
            <person name="Rafalski A."/>
            <person name="Schnable P.S."/>
            <person name="Ware D.H."/>
            <person name="Buckler E.S."/>
            <person name="Lai J."/>
        </authorList>
    </citation>
    <scope>NUCLEOTIDE SEQUENCE [LARGE SCALE GENOMIC DNA]</scope>
    <source>
        <strain evidence="3">cv. Missouri 17</strain>
        <tissue evidence="2">Seedling</tissue>
    </source>
</reference>
<feature type="region of interest" description="Disordered" evidence="1">
    <location>
        <begin position="24"/>
        <end position="54"/>
    </location>
</feature>
<dbReference type="Proteomes" id="UP000251960">
    <property type="component" value="Unassembled WGS sequence"/>
</dbReference>
<dbReference type="AlphaFoldDB" id="A0A3L6D714"/>
<proteinExistence type="predicted"/>
<gene>
    <name evidence="2" type="ORF">Zm00014a_011918</name>
</gene>
<name>A0A3L6D714_MAIZE</name>
<evidence type="ECO:0000313" key="2">
    <source>
        <dbReference type="EMBL" id="PWZ04362.1"/>
    </source>
</evidence>
<evidence type="ECO:0000256" key="1">
    <source>
        <dbReference type="SAM" id="MobiDB-lite"/>
    </source>
</evidence>